<sequence>MREIISLHIGQAGIQVGEQVWSLMCAEHGINHDGTRVANSSLSNHDCSVLFNEASSGKLVPRSLMVDLEPSVIDSVRNSSFKQLYNPAQLVSGKEDCSNNFARGHYTVGKDMLDVTIDRLRKIADSCTSLQGFQIFHSVGGGTGSGFASLLVERLSVEFPKKTKLSYTIYPSPQLSTSVVEPYNSVLSTHSLLENNDISVVLDNQAIYDICKQRLKIERANYRNLNHVISQTVSALSCSLRFSGSLNVDMNEYHTNLVPYPRIHFMLSSLAPMISRQEHHYYENTVGELTSSVFEVDNMMAKCDPRSGKYIASCLMYRGDVVNKEVTDAVKNVRNKAGIQFVDWSPCAFKIGVNSQKPTALEDSCLAQVDRSCAMVSNNTAISQVFARMNDKFDLLFAKRAYVHHFVSEGMEEGEFNEAREDLAALEKDYQELNKDSVDEDSMLDEGEELNQ</sequence>
<dbReference type="EMBL" id="PYSW02000028">
    <property type="protein sequence ID" value="KAG2379513.1"/>
    <property type="molecule type" value="Genomic_DNA"/>
</dbReference>
<evidence type="ECO:0000259" key="16">
    <source>
        <dbReference type="SMART" id="SM00864"/>
    </source>
</evidence>
<evidence type="ECO:0000313" key="19">
    <source>
        <dbReference type="Proteomes" id="UP000816034"/>
    </source>
</evidence>
<keyword evidence="10" id="KW-0460">Magnesium</keyword>
<dbReference type="SMART" id="SM00864">
    <property type="entry name" value="Tubulin"/>
    <property type="match status" value="1"/>
</dbReference>
<dbReference type="PANTHER" id="PTHR11588">
    <property type="entry name" value="TUBULIN"/>
    <property type="match status" value="1"/>
</dbReference>
<reference evidence="18 19" key="1">
    <citation type="journal article" date="2018" name="BMC Genomics">
        <title>The genome of Naegleria lovaniensis, the basis for a comparative approach to unravel pathogenicity factors of the human pathogenic amoeba N. fowleri.</title>
        <authorList>
            <person name="Liechti N."/>
            <person name="Schurch N."/>
            <person name="Bruggmann R."/>
            <person name="Wittwer M."/>
        </authorList>
    </citation>
    <scope>NUCLEOTIDE SEQUENCE [LARGE SCALE GENOMIC DNA]</scope>
    <source>
        <strain evidence="18 19">ATCC 30569</strain>
    </source>
</reference>
<keyword evidence="9" id="KW-0378">Hydrolase</keyword>
<evidence type="ECO:0000256" key="1">
    <source>
        <dbReference type="ARBA" id="ARBA00001946"/>
    </source>
</evidence>
<dbReference type="InterPro" id="IPR008280">
    <property type="entry name" value="Tub_FtsZ_C"/>
</dbReference>
<comment type="caution">
    <text evidence="18">The sequence shown here is derived from an EMBL/GenBank/DDBJ whole genome shotgun (WGS) entry which is preliminary data.</text>
</comment>
<dbReference type="InterPro" id="IPR018316">
    <property type="entry name" value="Tubulin/FtsZ_2-layer-sand-dom"/>
</dbReference>
<dbReference type="GO" id="GO:0007017">
    <property type="term" value="P:microtubule-based process"/>
    <property type="evidence" value="ECO:0007669"/>
    <property type="project" value="InterPro"/>
</dbReference>
<dbReference type="InterPro" id="IPR013838">
    <property type="entry name" value="Beta-tubulin_BS"/>
</dbReference>
<evidence type="ECO:0000256" key="2">
    <source>
        <dbReference type="ARBA" id="ARBA00004245"/>
    </source>
</evidence>
<comment type="subcellular location">
    <subcellularLocation>
        <location evidence="2">Cytoplasm</location>
        <location evidence="2">Cytoskeleton</location>
    </subcellularLocation>
</comment>
<evidence type="ECO:0000256" key="9">
    <source>
        <dbReference type="ARBA" id="ARBA00022801"/>
    </source>
</evidence>
<evidence type="ECO:0000256" key="6">
    <source>
        <dbReference type="ARBA" id="ARBA00022701"/>
    </source>
</evidence>
<evidence type="ECO:0000256" key="5">
    <source>
        <dbReference type="ARBA" id="ARBA00022490"/>
    </source>
</evidence>
<dbReference type="CDD" id="cd02186">
    <property type="entry name" value="alpha_tubulin"/>
    <property type="match status" value="1"/>
</dbReference>
<evidence type="ECO:0000256" key="15">
    <source>
        <dbReference type="RuleBase" id="RU000352"/>
    </source>
</evidence>
<keyword evidence="5" id="KW-0963">Cytoplasm</keyword>
<dbReference type="InterPro" id="IPR017975">
    <property type="entry name" value="Tubulin_CS"/>
</dbReference>
<feature type="domain" description="Tubulin/FtsZ GTPase" evidence="16">
    <location>
        <begin position="47"/>
        <end position="244"/>
    </location>
</feature>
<dbReference type="AlphaFoldDB" id="A0AA88KJ22"/>
<keyword evidence="8 15" id="KW-0547">Nucleotide-binding</keyword>
<dbReference type="PROSITE" id="PS00228">
    <property type="entry name" value="TUBULIN_B_AUTOREG"/>
    <property type="match status" value="1"/>
</dbReference>
<dbReference type="InterPro" id="IPR000217">
    <property type="entry name" value="Tubulin"/>
</dbReference>
<evidence type="ECO:0000256" key="8">
    <source>
        <dbReference type="ARBA" id="ARBA00022741"/>
    </source>
</evidence>
<dbReference type="InterPro" id="IPR003008">
    <property type="entry name" value="Tubulin_FtsZ_GTPase"/>
</dbReference>
<dbReference type="RefSeq" id="XP_044546775.1">
    <property type="nucleotide sequence ID" value="XM_044696512.1"/>
</dbReference>
<dbReference type="Gene3D" id="1.10.287.600">
    <property type="entry name" value="Helix hairpin bin"/>
    <property type="match status" value="1"/>
</dbReference>
<dbReference type="Gene3D" id="3.30.1330.20">
    <property type="entry name" value="Tubulin/FtsZ, C-terminal domain"/>
    <property type="match status" value="1"/>
</dbReference>
<organism evidence="18 19">
    <name type="scientific">Naegleria lovaniensis</name>
    <name type="common">Amoeba</name>
    <dbReference type="NCBI Taxonomy" id="51637"/>
    <lineage>
        <taxon>Eukaryota</taxon>
        <taxon>Discoba</taxon>
        <taxon>Heterolobosea</taxon>
        <taxon>Tetramitia</taxon>
        <taxon>Eutetramitia</taxon>
        <taxon>Vahlkampfiidae</taxon>
        <taxon>Naegleria</taxon>
    </lineage>
</organism>
<feature type="domain" description="Tubulin/FtsZ 2-layer sandwich" evidence="17">
    <location>
        <begin position="246"/>
        <end position="391"/>
    </location>
</feature>
<dbReference type="GO" id="GO:0005200">
    <property type="term" value="F:structural constituent of cytoskeleton"/>
    <property type="evidence" value="ECO:0007669"/>
    <property type="project" value="InterPro"/>
</dbReference>
<keyword evidence="7" id="KW-0479">Metal-binding</keyword>
<dbReference type="InterPro" id="IPR037103">
    <property type="entry name" value="Tubulin/FtsZ-like_C"/>
</dbReference>
<evidence type="ECO:0000256" key="14">
    <source>
        <dbReference type="ARBA" id="ARBA00049117"/>
    </source>
</evidence>
<dbReference type="SUPFAM" id="SSF52490">
    <property type="entry name" value="Tubulin nucleotide-binding domain-like"/>
    <property type="match status" value="1"/>
</dbReference>
<dbReference type="SUPFAM" id="SSF55307">
    <property type="entry name" value="Tubulin C-terminal domain-like"/>
    <property type="match status" value="1"/>
</dbReference>
<comment type="cofactor">
    <cofactor evidence="1">
        <name>Mg(2+)</name>
        <dbReference type="ChEBI" id="CHEBI:18420"/>
    </cofactor>
</comment>
<dbReference type="Gene3D" id="3.40.50.1440">
    <property type="entry name" value="Tubulin/FtsZ, GTPase domain"/>
    <property type="match status" value="1"/>
</dbReference>
<evidence type="ECO:0000256" key="13">
    <source>
        <dbReference type="ARBA" id="ARBA00034296"/>
    </source>
</evidence>
<dbReference type="PROSITE" id="PS00227">
    <property type="entry name" value="TUBULIN"/>
    <property type="match status" value="1"/>
</dbReference>
<comment type="subunit">
    <text evidence="4 15">Dimer of alpha and beta chains. A typical microtubule is a hollow water-filled tube with an outer diameter of 25 nm and an inner diameter of 15 nM. Alpha-beta heterodimers associate head-to-tail to form protofilaments running lengthwise along the microtubule wall with the beta-tubulin subunit facing the microtubule plus end conferring a structural polarity. Microtubules usually have 13 protofilaments but different protofilament numbers can be found in some organisms and specialized cells.</text>
</comment>
<dbReference type="InterPro" id="IPR036525">
    <property type="entry name" value="Tubulin/FtsZ_GTPase_sf"/>
</dbReference>
<dbReference type="Proteomes" id="UP000816034">
    <property type="component" value="Unassembled WGS sequence"/>
</dbReference>
<evidence type="ECO:0000256" key="10">
    <source>
        <dbReference type="ARBA" id="ARBA00022842"/>
    </source>
</evidence>
<dbReference type="GO" id="GO:0046872">
    <property type="term" value="F:metal ion binding"/>
    <property type="evidence" value="ECO:0007669"/>
    <property type="project" value="UniProtKB-KW"/>
</dbReference>
<evidence type="ECO:0000256" key="7">
    <source>
        <dbReference type="ARBA" id="ARBA00022723"/>
    </source>
</evidence>
<evidence type="ECO:0000256" key="12">
    <source>
        <dbReference type="ARBA" id="ARBA00023212"/>
    </source>
</evidence>
<keyword evidence="12" id="KW-0206">Cytoskeleton</keyword>
<dbReference type="FunFam" id="3.40.50.1440:FF:000011">
    <property type="entry name" value="Tubulin alpha chain"/>
    <property type="match status" value="1"/>
</dbReference>
<dbReference type="SMART" id="SM00865">
    <property type="entry name" value="Tubulin_C"/>
    <property type="match status" value="1"/>
</dbReference>
<evidence type="ECO:0000313" key="18">
    <source>
        <dbReference type="EMBL" id="KAG2379513.1"/>
    </source>
</evidence>
<protein>
    <recommendedName>
        <fullName evidence="15">Tubulin alpha chain</fullName>
    </recommendedName>
</protein>
<keyword evidence="11 15" id="KW-0342">GTP-binding</keyword>
<dbReference type="GO" id="GO:0005874">
    <property type="term" value="C:microtubule"/>
    <property type="evidence" value="ECO:0007669"/>
    <property type="project" value="UniProtKB-KW"/>
</dbReference>
<comment type="similarity">
    <text evidence="3 15">Belongs to the tubulin family.</text>
</comment>
<accession>A0AA88KJ22</accession>
<dbReference type="InterPro" id="IPR002452">
    <property type="entry name" value="Alpha_tubulin"/>
</dbReference>
<gene>
    <name evidence="18" type="ORF">C9374_006630</name>
</gene>
<dbReference type="InterPro" id="IPR023123">
    <property type="entry name" value="Tubulin_C"/>
</dbReference>
<keyword evidence="6 15" id="KW-0493">Microtubule</keyword>
<keyword evidence="19" id="KW-1185">Reference proteome</keyword>
<proteinExistence type="inferred from homology"/>
<evidence type="ECO:0000256" key="3">
    <source>
        <dbReference type="ARBA" id="ARBA00009636"/>
    </source>
</evidence>
<dbReference type="Pfam" id="PF03953">
    <property type="entry name" value="Tubulin_C"/>
    <property type="match status" value="1"/>
</dbReference>
<evidence type="ECO:0000256" key="11">
    <source>
        <dbReference type="ARBA" id="ARBA00023134"/>
    </source>
</evidence>
<dbReference type="Pfam" id="PF00091">
    <property type="entry name" value="Tubulin"/>
    <property type="match status" value="1"/>
</dbReference>
<comment type="catalytic activity">
    <reaction evidence="14">
        <text>GTP + H2O = GDP + phosphate + H(+)</text>
        <dbReference type="Rhea" id="RHEA:19669"/>
        <dbReference type="ChEBI" id="CHEBI:15377"/>
        <dbReference type="ChEBI" id="CHEBI:15378"/>
        <dbReference type="ChEBI" id="CHEBI:37565"/>
        <dbReference type="ChEBI" id="CHEBI:43474"/>
        <dbReference type="ChEBI" id="CHEBI:58189"/>
    </reaction>
    <physiologicalReaction direction="left-to-right" evidence="14">
        <dbReference type="Rhea" id="RHEA:19670"/>
    </physiologicalReaction>
</comment>
<dbReference type="GO" id="GO:0005525">
    <property type="term" value="F:GTP binding"/>
    <property type="evidence" value="ECO:0007669"/>
    <property type="project" value="UniProtKB-UniRule"/>
</dbReference>
<evidence type="ECO:0000256" key="4">
    <source>
        <dbReference type="ARBA" id="ARBA00011747"/>
    </source>
</evidence>
<name>A0AA88KJ22_NAELO</name>
<dbReference type="GO" id="GO:0016787">
    <property type="term" value="F:hydrolase activity"/>
    <property type="evidence" value="ECO:0007669"/>
    <property type="project" value="UniProtKB-KW"/>
</dbReference>
<evidence type="ECO:0000259" key="17">
    <source>
        <dbReference type="SMART" id="SM00865"/>
    </source>
</evidence>
<comment type="function">
    <text evidence="13 15">Tubulin is the major constituent of microtubules, a cylinder consisting of laterally associated linear protofilaments composed of alpha- and beta-tubulin heterodimers. Microtubules grow by the addition of GTP-tubulin dimers to the microtubule end, where a stabilizing cap forms. Below the cap, tubulin dimers are in GDP-bound state, owing to GTPase activity of alpha-tubulin.</text>
</comment>
<dbReference type="PRINTS" id="PR01161">
    <property type="entry name" value="TUBULIN"/>
</dbReference>
<dbReference type="GeneID" id="68099084"/>
<dbReference type="PRINTS" id="PR01162">
    <property type="entry name" value="ALPHATUBULIN"/>
</dbReference>